<comment type="caution">
    <text evidence="3">The sequence shown here is derived from an EMBL/GenBank/DDBJ whole genome shotgun (WGS) entry which is preliminary data.</text>
</comment>
<feature type="compositionally biased region" description="Basic and acidic residues" evidence="2">
    <location>
        <begin position="319"/>
        <end position="330"/>
    </location>
</feature>
<evidence type="ECO:0000313" key="4">
    <source>
        <dbReference type="Proteomes" id="UP000287651"/>
    </source>
</evidence>
<protein>
    <submittedName>
        <fullName evidence="3">Uncharacterized protein</fullName>
    </submittedName>
</protein>
<gene>
    <name evidence="3" type="ORF">B296_00001887</name>
</gene>
<sequence>MLLSFHYATPVRGSRSHHWAIKVVIIRDGGGLVISGSERGPFQIELLFAENEARFGAPQRCLRPSLAFRSFTFLKTASTYRFIANTHGVGEGMAARNGRWQPAPPPVPMILNLPRRTRRTRASAPPKPGLGRNLRDLMDEERSARPPEPVPSCSSGESAGVSEAEDGWRFQAEILRAECNFLRMEREVAQRKMERNRAQMEDALKSAMESLASGRKKIDGSDGVGAALDEGIEQLKEKLEQFKLGSSGSRRRRSSRKLLRRSCRGNFDRRASVLRRKLEKMTEDTSVKDIQEIFLPSLPKKAPEVEQQEQAESATPDSNHGRQFPDDMERLRRKMEGMSRGMLERMEECSYLLSANNRNNSSTSSSSHKIVAYSEAAGNSVLHLRQKQQPPQEKLGEKEKMGLVSCCSCKEAVGRIMQQVRADLAVTLVTLLNQKLEWKQRARSSERKVTELEKLVSELQKELQPSKGKLLNPPTASPPLHLELRTTESRRAAKDQQMRSLNSCKEEKRVLVHQSKSHNHFTRRSPLQNIDNIFPLRPRK</sequence>
<proteinExistence type="predicted"/>
<feature type="coiled-coil region" evidence="1">
    <location>
        <begin position="172"/>
        <end position="210"/>
    </location>
</feature>
<dbReference type="EMBL" id="AMZH03000845">
    <property type="protein sequence ID" value="RRT81712.1"/>
    <property type="molecule type" value="Genomic_DNA"/>
</dbReference>
<reference evidence="3 4" key="1">
    <citation type="journal article" date="2014" name="Agronomy (Basel)">
        <title>A Draft Genome Sequence for Ensete ventricosum, the Drought-Tolerant Tree Against Hunger.</title>
        <authorList>
            <person name="Harrison J."/>
            <person name="Moore K.A."/>
            <person name="Paszkiewicz K."/>
            <person name="Jones T."/>
            <person name="Grant M."/>
            <person name="Ambacheew D."/>
            <person name="Muzemil S."/>
            <person name="Studholme D.J."/>
        </authorList>
    </citation>
    <scope>NUCLEOTIDE SEQUENCE [LARGE SCALE GENOMIC DNA]</scope>
</reference>
<dbReference type="PANTHER" id="PTHR35468:SF1">
    <property type="entry name" value="MYOSIN-LIKE PROTEIN"/>
    <property type="match status" value="1"/>
</dbReference>
<feature type="compositionally biased region" description="Polar residues" evidence="2">
    <location>
        <begin position="308"/>
        <end position="318"/>
    </location>
</feature>
<evidence type="ECO:0000313" key="3">
    <source>
        <dbReference type="EMBL" id="RRT81712.1"/>
    </source>
</evidence>
<dbReference type="PANTHER" id="PTHR35468">
    <property type="entry name" value="MYOSIN-LIKE PROTEIN"/>
    <property type="match status" value="1"/>
</dbReference>
<accession>A0A427AZL0</accession>
<evidence type="ECO:0000256" key="1">
    <source>
        <dbReference type="SAM" id="Coils"/>
    </source>
</evidence>
<dbReference type="Proteomes" id="UP000287651">
    <property type="component" value="Unassembled WGS sequence"/>
</dbReference>
<dbReference type="AlphaFoldDB" id="A0A427AZL0"/>
<name>A0A427AZL0_ENSVE</name>
<feature type="compositionally biased region" description="Low complexity" evidence="2">
    <location>
        <begin position="152"/>
        <end position="162"/>
    </location>
</feature>
<feature type="region of interest" description="Disordered" evidence="2">
    <location>
        <begin position="116"/>
        <end position="135"/>
    </location>
</feature>
<feature type="region of interest" description="Disordered" evidence="2">
    <location>
        <begin position="298"/>
        <end position="330"/>
    </location>
</feature>
<evidence type="ECO:0000256" key="2">
    <source>
        <dbReference type="SAM" id="MobiDB-lite"/>
    </source>
</evidence>
<organism evidence="3 4">
    <name type="scientific">Ensete ventricosum</name>
    <name type="common">Abyssinian banana</name>
    <name type="synonym">Musa ensete</name>
    <dbReference type="NCBI Taxonomy" id="4639"/>
    <lineage>
        <taxon>Eukaryota</taxon>
        <taxon>Viridiplantae</taxon>
        <taxon>Streptophyta</taxon>
        <taxon>Embryophyta</taxon>
        <taxon>Tracheophyta</taxon>
        <taxon>Spermatophyta</taxon>
        <taxon>Magnoliopsida</taxon>
        <taxon>Liliopsida</taxon>
        <taxon>Zingiberales</taxon>
        <taxon>Musaceae</taxon>
        <taxon>Ensete</taxon>
    </lineage>
</organism>
<keyword evidence="1" id="KW-0175">Coiled coil</keyword>
<feature type="region of interest" description="Disordered" evidence="2">
    <location>
        <begin position="141"/>
        <end position="162"/>
    </location>
</feature>
<feature type="coiled-coil region" evidence="1">
    <location>
        <begin position="435"/>
        <end position="462"/>
    </location>
</feature>